<dbReference type="RefSeq" id="WP_338449856.1">
    <property type="nucleotide sequence ID" value="NZ_CP137640.1"/>
</dbReference>
<dbReference type="Pfam" id="PF07475">
    <property type="entry name" value="Hpr_kinase_C"/>
    <property type="match status" value="1"/>
</dbReference>
<dbReference type="Gene3D" id="3.40.50.300">
    <property type="entry name" value="P-loop containing nucleotide triphosphate hydrolases"/>
    <property type="match status" value="1"/>
</dbReference>
<keyword evidence="3" id="KW-1185">Reference proteome</keyword>
<evidence type="ECO:0000313" key="3">
    <source>
        <dbReference type="Proteomes" id="UP001357223"/>
    </source>
</evidence>
<name>A0ABZ2CCR2_9BACI</name>
<organism evidence="2 3">
    <name type="scientific">Niallia oryzisoli</name>
    <dbReference type="NCBI Taxonomy" id="1737571"/>
    <lineage>
        <taxon>Bacteria</taxon>
        <taxon>Bacillati</taxon>
        <taxon>Bacillota</taxon>
        <taxon>Bacilli</taxon>
        <taxon>Bacillales</taxon>
        <taxon>Bacillaceae</taxon>
        <taxon>Niallia</taxon>
    </lineage>
</organism>
<proteinExistence type="predicted"/>
<dbReference type="SUPFAM" id="SSF53795">
    <property type="entry name" value="PEP carboxykinase-like"/>
    <property type="match status" value="1"/>
</dbReference>
<reference evidence="2 3" key="1">
    <citation type="submission" date="2023-10" db="EMBL/GenBank/DDBJ databases">
        <title>Niallia locisalis sp.nov. isolated from a salt pond sample.</title>
        <authorList>
            <person name="Li X.-J."/>
            <person name="Dong L."/>
        </authorList>
    </citation>
    <scope>NUCLEOTIDE SEQUENCE [LARGE SCALE GENOMIC DNA]</scope>
    <source>
        <strain evidence="2 3">DSM 29761</strain>
    </source>
</reference>
<evidence type="ECO:0000259" key="1">
    <source>
        <dbReference type="Pfam" id="PF07475"/>
    </source>
</evidence>
<evidence type="ECO:0000313" key="2">
    <source>
        <dbReference type="EMBL" id="WVX80926.1"/>
    </source>
</evidence>
<dbReference type="InterPro" id="IPR011104">
    <property type="entry name" value="Hpr_kin/Pase_C"/>
</dbReference>
<dbReference type="EMBL" id="CP137640">
    <property type="protein sequence ID" value="WVX80926.1"/>
    <property type="molecule type" value="Genomic_DNA"/>
</dbReference>
<dbReference type="InterPro" id="IPR027417">
    <property type="entry name" value="P-loop_NTPase"/>
</dbReference>
<dbReference type="SUPFAM" id="SSF52540">
    <property type="entry name" value="P-loop containing nucleoside triphosphate hydrolases"/>
    <property type="match status" value="1"/>
</dbReference>
<feature type="domain" description="HPr kinase/phosphorylase C-terminal" evidence="1">
    <location>
        <begin position="119"/>
        <end position="167"/>
    </location>
</feature>
<accession>A0ABZ2CCR2</accession>
<protein>
    <submittedName>
        <fullName evidence="2">Aldolase</fullName>
    </submittedName>
</protein>
<sequence>MIKVDNTNIYKAFGFSIMSEIPLPQLPQLGLEVDSNIDIVITKKDLTKKWIELVEKDNVFVIQENLMMYKFWDIAIFAVQDGKRISVSPLKEYDEDTAGIIILGTCMGAVLMQRKVLPLHGSAIAINGKAYAIVGDSGAGKSTLALAFIERGFRLLTDDVIAVSLKDDIPYVTPSYPQQKLWRDSLNSFGIKTDDYKSLLGRENKFCVPVSSNFITDPLPLAGVVELVKTDSEDISIRTIENLKRFYTFYYHTYRNFFIQRSGLMDWHFQTSAKILKQIDMYQLQRPNSGFSASQLVSKILTTINKGEE</sequence>
<gene>
    <name evidence="2" type="ORF">R4Z09_27540</name>
</gene>
<dbReference type="Proteomes" id="UP001357223">
    <property type="component" value="Chromosome"/>
</dbReference>